<evidence type="ECO:0000256" key="5">
    <source>
        <dbReference type="ARBA" id="ARBA00022700"/>
    </source>
</evidence>
<sequence>MMSAAEQRNPDNIAPHVNSKFNFSTSTQDLLGNVDANLESTPHKTGLVYCAAMGLHAPPDATHVHPEKPERILRIYANLRSSGCLSRMRRIVPRPAMKSEIELFHEEGMYEGLQRTAEFNRHILAVQSAQLELSSSLYLNEHTALCARLSCGSVIEMCDAVASRRIRNGFAVVRPPGHHAEASRAMGFCFYNNVVVATKFLQQKYARGKDAVDKVLIVDWDVHHGNGTQQAFFDVADTLYISLHRYEDGSFYPGGVGGAVDQVGSGPGKGTNVNVPWPCSGMGDGDYLYAFQRIIMPIAQEYNPDFVIISAGFDAADGDHIGGMHVSPQAYAHMTQMLSSLANGRLVVVLEGGYDLDATARSALAVTKVILGEAPEPYRANEISCGLAAQRTVAEVARVQEKFWKSIVSTELDPRVNDDAGLSRVGIPEVIRHHRARHLWQNYQLLQIPLIRNLAPYFQHAVFASEHMLDAEAKTVLLFVHDLADLRAEKPLLKVNPHHELKAVLDITDGILHWAQNFGLAVFDVNLFPKKEVALTDARNLGEAQAVTSAMEGGTGAANGNGGAGVTVGGGAMEVGPATSGSGANTSLLTSQQQQARAINELVLYIWDNFIELAHPKTRVVVLGHGIRAGHALMHLFVERDEEIRKRVKACSMVFGGLGTSLGTMLPVSAWVGSAANGVGGGGAGGAGGGHASGLGGSGLGGLGNGGLDGSISGLNGGPMGGANAGPAPVPHMQSRQRDANRRLPSSSVTELPLLPSTHPDLRKWYKKNSKIVCAHDHPLFVWDLTRTVGRKAGEVERSEFFTTTDVMLGSWGGSRGIAKFFEVSQISNPEHPEQAAFSQSQSALSSSASSTQSQAPPNILLIEWAAIVAFAATTTPRHEDSEGRRRRKQTEREEEASSDLPAGKGSSDCAESNFVLAWALLSFLLIDITYQCDLLSIHPQHPSHGAQSSSSLAGVRDTHDLFATLIVSLQLTTHRQYFKSYPNSFTTDEAAENLSALKFSQSNRAPDPNEPSRVITTTTTTTFSMNREMAKGICQHFMDARLIENAADMSSAIFKERGVYMLTPKGLHILERFITKNGINGEHLLKVFSSQPICMKLLHLERRPSDDELLINTPVLYVIFRRFVGRAPNYPYGQGRIPDSGPISAAGAPASGSGGAGAGGASGSDPRFNHAQEFDRTLGVEMADLVEKPQKSSGSKTAVLYRHTFSAIAALDWLCDFTTVCGRDEAAELAAHFVRLGLIELVIDRSRKDTDDRAVVVVQGEDPAVPGQWTEGELRCSHKAIYTVTPLGRAIARWDGYEALQPAYLAKFQAGVSASGAVGAGPGGNSGSNQGSPHLAHSGGGNVLTRQALHSGMTHSAGPSTLRDSGEYTQARSSSPSISSLGGTVAPTFGNQARGEDAVDSASTAGSGLGAAGGSSGEYEAGADGGMEHMRSSSASGRSLSRTRSNDRKGSRSNLSSAGSDGRLPRTASNQADRLRNDFLLGQDHDSQGSSPSSSSAGLSSMMHPGGISANTMHAHAIALAIANEQSSYNQRDSNTNRLKQILEEPALRTLFREFLKNNFCEENLSFWLDVQDFKRRFHTTSSAVAVRATWDRNDEERSSTKRERADKDALSAHSGSSQGNVGTVASGLSNVVRRLGNKALGPSSNMSSGSSSSSGTPQHGLNAMEKHQQDLITMALVIYNTYLAPSSPCELNIEHNLRTELVGYMKRVLSNDACAKTGLGGKEKELERRLAGLQLEGASGSEAGGTGSGAGGAVAGSSGAGPSSSAAAAAARSAGNRPEFGSPHDLSGSSPLANPAGLPNVALGPSGRSGLSSAAAAASAAATAGSNSPYGPATLHASQLQTMVRLYERIQDHIFRLMATDSVPRFIKDTRFQSLVRNVEEYSVALETSRSGGIVGIGLGGATSYIGPEDENAAWADVTAQAGPGAIHPDFHVRGSGGAGKGKGLGLDATVSSYDSLSPLNTVGRSTTSTSMTMPGGTASPSLPNAAAVGAAGAHNRGSSGVGSSEGSR</sequence>
<feature type="compositionally biased region" description="Low complexity" evidence="11">
    <location>
        <begin position="1489"/>
        <end position="1506"/>
    </location>
</feature>
<keyword evidence="8" id="KW-0805">Transcription regulation</keyword>
<evidence type="ECO:0000256" key="6">
    <source>
        <dbReference type="ARBA" id="ARBA00022801"/>
    </source>
</evidence>
<dbReference type="Gene3D" id="1.10.167.10">
    <property type="entry name" value="Regulator of G-protein Signalling 4, domain 2"/>
    <property type="match status" value="1"/>
</dbReference>
<dbReference type="InterPro" id="IPR000591">
    <property type="entry name" value="DEP_dom"/>
</dbReference>
<protein>
    <recommendedName>
        <fullName evidence="3">histone deacetylase</fullName>
        <ecNumber evidence="3">3.5.1.98</ecNumber>
    </recommendedName>
</protein>
<dbReference type="Pfam" id="PF00615">
    <property type="entry name" value="RGS"/>
    <property type="match status" value="1"/>
</dbReference>
<evidence type="ECO:0000256" key="9">
    <source>
        <dbReference type="ARBA" id="ARBA00023163"/>
    </source>
</evidence>
<keyword evidence="10" id="KW-0539">Nucleus</keyword>
<feature type="compositionally biased region" description="Gly residues" evidence="11">
    <location>
        <begin position="713"/>
        <end position="724"/>
    </location>
</feature>
<keyword evidence="7" id="KW-0156">Chromatin regulator</keyword>
<reference evidence="14" key="2">
    <citation type="journal article" date="2019" name="IMA Fungus">
        <title>Genome sequencing and comparison of five Tilletia species to identify candidate genes for the detection of regulated species infecting wheat.</title>
        <authorList>
            <person name="Nguyen H.D.T."/>
            <person name="Sultana T."/>
            <person name="Kesanakurti P."/>
            <person name="Hambleton S."/>
        </authorList>
    </citation>
    <scope>NUCLEOTIDE SEQUENCE</scope>
    <source>
        <strain evidence="14">DAOMC 236422</strain>
    </source>
</reference>
<dbReference type="GO" id="GO:0035556">
    <property type="term" value="P:intracellular signal transduction"/>
    <property type="evidence" value="ECO:0007669"/>
    <property type="project" value="InterPro"/>
</dbReference>
<dbReference type="SUPFAM" id="SSF48097">
    <property type="entry name" value="Regulator of G-protein signaling, RGS"/>
    <property type="match status" value="1"/>
</dbReference>
<feature type="region of interest" description="Disordered" evidence="11">
    <location>
        <begin position="1142"/>
        <end position="1169"/>
    </location>
</feature>
<dbReference type="InterPro" id="IPR016137">
    <property type="entry name" value="RGS"/>
</dbReference>
<dbReference type="PROSITE" id="PS50132">
    <property type="entry name" value="RGS"/>
    <property type="match status" value="1"/>
</dbReference>
<dbReference type="InterPro" id="IPR000286">
    <property type="entry name" value="HDACs"/>
</dbReference>
<dbReference type="InterPro" id="IPR023696">
    <property type="entry name" value="Ureohydrolase_dom_sf"/>
</dbReference>
<comment type="subcellular location">
    <subcellularLocation>
        <location evidence="1">Nucleus</location>
    </subcellularLocation>
</comment>
<dbReference type="InterPro" id="IPR036305">
    <property type="entry name" value="RGS_sf"/>
</dbReference>
<feature type="region of interest" description="Disordered" evidence="11">
    <location>
        <begin position="876"/>
        <end position="908"/>
    </location>
</feature>
<feature type="region of interest" description="Disordered" evidence="11">
    <location>
        <begin position="1322"/>
        <end position="1470"/>
    </location>
</feature>
<feature type="compositionally biased region" description="Low complexity" evidence="11">
    <location>
        <begin position="1433"/>
        <end position="1444"/>
    </location>
</feature>
<evidence type="ECO:0000256" key="11">
    <source>
        <dbReference type="SAM" id="MobiDB-lite"/>
    </source>
</evidence>
<dbReference type="InterPro" id="IPR023801">
    <property type="entry name" value="His_deacetylse_dom"/>
</dbReference>
<proteinExistence type="inferred from homology"/>
<feature type="region of interest" description="Disordered" evidence="11">
    <location>
        <begin position="713"/>
        <end position="752"/>
    </location>
</feature>
<gene>
    <name evidence="14" type="ORF">A4X09_0g1697</name>
</gene>
<dbReference type="InterPro" id="IPR036390">
    <property type="entry name" value="WH_DNA-bd_sf"/>
</dbReference>
<dbReference type="GO" id="GO:0141221">
    <property type="term" value="F:histone deacetylase activity, hydrolytic mechanism"/>
    <property type="evidence" value="ECO:0007669"/>
    <property type="project" value="UniProtKB-EC"/>
</dbReference>
<feature type="region of interest" description="Disordered" evidence="11">
    <location>
        <begin position="1594"/>
        <end position="1625"/>
    </location>
</feature>
<feature type="compositionally biased region" description="Low complexity" evidence="11">
    <location>
        <begin position="1643"/>
        <end position="1657"/>
    </location>
</feature>
<dbReference type="PANTHER" id="PTHR10625">
    <property type="entry name" value="HISTONE DEACETYLASE HDAC1-RELATED"/>
    <property type="match status" value="1"/>
</dbReference>
<evidence type="ECO:0000259" key="13">
    <source>
        <dbReference type="PROSITE" id="PS50186"/>
    </source>
</evidence>
<feature type="compositionally biased region" description="Low complexity" evidence="11">
    <location>
        <begin position="1142"/>
        <end position="1152"/>
    </location>
</feature>
<dbReference type="PANTHER" id="PTHR10625:SF5">
    <property type="entry name" value="HISTONE DEACETYLASE"/>
    <property type="match status" value="1"/>
</dbReference>
<feature type="compositionally biased region" description="Polar residues" evidence="11">
    <location>
        <begin position="1615"/>
        <end position="1625"/>
    </location>
</feature>
<evidence type="ECO:0000256" key="3">
    <source>
        <dbReference type="ARBA" id="ARBA00012111"/>
    </source>
</evidence>
<dbReference type="EC" id="3.5.1.98" evidence="3"/>
<name>A0A8X7NCR9_9BASI</name>
<dbReference type="CDD" id="cd04450">
    <property type="entry name" value="DEP_RGS7-like"/>
    <property type="match status" value="1"/>
</dbReference>
<dbReference type="InterPro" id="IPR019154">
    <property type="entry name" value="Arb2-like_domain"/>
</dbReference>
<feature type="compositionally biased region" description="Low complexity" evidence="11">
    <location>
        <begin position="1757"/>
        <end position="1777"/>
    </location>
</feature>
<feature type="region of interest" description="Disordered" evidence="11">
    <location>
        <begin position="1482"/>
        <end position="1509"/>
    </location>
</feature>
<dbReference type="GO" id="GO:0000118">
    <property type="term" value="C:histone deacetylase complex"/>
    <property type="evidence" value="ECO:0007669"/>
    <property type="project" value="TreeGrafter"/>
</dbReference>
<feature type="compositionally biased region" description="Gly residues" evidence="11">
    <location>
        <begin position="1408"/>
        <end position="1417"/>
    </location>
</feature>
<feature type="compositionally biased region" description="Polar residues" evidence="11">
    <location>
        <begin position="1354"/>
        <end position="1373"/>
    </location>
</feature>
<organism evidence="14 15">
    <name type="scientific">Tilletia walkeri</name>
    <dbReference type="NCBI Taxonomy" id="117179"/>
    <lineage>
        <taxon>Eukaryota</taxon>
        <taxon>Fungi</taxon>
        <taxon>Dikarya</taxon>
        <taxon>Basidiomycota</taxon>
        <taxon>Ustilaginomycotina</taxon>
        <taxon>Exobasidiomycetes</taxon>
        <taxon>Tilletiales</taxon>
        <taxon>Tilletiaceae</taxon>
        <taxon>Tilletia</taxon>
    </lineage>
</organism>
<dbReference type="PRINTS" id="PR01270">
    <property type="entry name" value="HDASUPER"/>
</dbReference>
<feature type="region of interest" description="Disordered" evidence="11">
    <location>
        <begin position="1965"/>
        <end position="2011"/>
    </location>
</feature>
<comment type="caution">
    <text evidence="14">The sequence shown here is derived from an EMBL/GenBank/DDBJ whole genome shotgun (WGS) entry which is preliminary data.</text>
</comment>
<dbReference type="InterPro" id="IPR036388">
    <property type="entry name" value="WH-like_DNA-bd_sf"/>
</dbReference>
<dbReference type="Pfam" id="PF09757">
    <property type="entry name" value="Arb2-like"/>
    <property type="match status" value="2"/>
</dbReference>
<evidence type="ECO:0000256" key="1">
    <source>
        <dbReference type="ARBA" id="ARBA00004123"/>
    </source>
</evidence>
<evidence type="ECO:0000256" key="10">
    <source>
        <dbReference type="ARBA" id="ARBA00023242"/>
    </source>
</evidence>
<evidence type="ECO:0000256" key="8">
    <source>
        <dbReference type="ARBA" id="ARBA00023015"/>
    </source>
</evidence>
<dbReference type="SUPFAM" id="SSF52768">
    <property type="entry name" value="Arginase/deacetylase"/>
    <property type="match status" value="1"/>
</dbReference>
<feature type="domain" description="DEP" evidence="13">
    <location>
        <begin position="1202"/>
        <end position="1261"/>
    </location>
</feature>
<feature type="compositionally biased region" description="Gly residues" evidence="11">
    <location>
        <begin position="1744"/>
        <end position="1756"/>
    </location>
</feature>
<evidence type="ECO:0000256" key="7">
    <source>
        <dbReference type="ARBA" id="ARBA00022853"/>
    </source>
</evidence>
<evidence type="ECO:0000313" key="14">
    <source>
        <dbReference type="EMBL" id="KAE8270653.1"/>
    </source>
</evidence>
<dbReference type="InterPro" id="IPR058855">
    <property type="entry name" value="RGS1/SST2-like_Fungal-DR"/>
</dbReference>
<keyword evidence="15" id="KW-1185">Reference proteome</keyword>
<dbReference type="SMART" id="SM00315">
    <property type="entry name" value="RGS"/>
    <property type="match status" value="1"/>
</dbReference>
<dbReference type="Gene3D" id="3.40.800.20">
    <property type="entry name" value="Histone deacetylase domain"/>
    <property type="match status" value="1"/>
</dbReference>
<dbReference type="GO" id="GO:0040029">
    <property type="term" value="P:epigenetic regulation of gene expression"/>
    <property type="evidence" value="ECO:0007669"/>
    <property type="project" value="TreeGrafter"/>
</dbReference>
<feature type="domain" description="RGS" evidence="12">
    <location>
        <begin position="1539"/>
        <end position="1878"/>
    </location>
</feature>
<comment type="similarity">
    <text evidence="2">Belongs to the histone deacetylase family. HD type 2 subfamily.</text>
</comment>
<dbReference type="PROSITE" id="PS50186">
    <property type="entry name" value="DEP"/>
    <property type="match status" value="1"/>
</dbReference>
<accession>A0A8X7NCR9</accession>
<dbReference type="GO" id="GO:0009968">
    <property type="term" value="P:negative regulation of signal transduction"/>
    <property type="evidence" value="ECO:0007669"/>
    <property type="project" value="UniProtKB-KW"/>
</dbReference>
<feature type="region of interest" description="Disordered" evidence="11">
    <location>
        <begin position="1639"/>
        <end position="1663"/>
    </location>
</feature>
<dbReference type="SMART" id="SM00049">
    <property type="entry name" value="DEP"/>
    <property type="match status" value="2"/>
</dbReference>
<evidence type="ECO:0000313" key="15">
    <source>
        <dbReference type="Proteomes" id="UP000078113"/>
    </source>
</evidence>
<evidence type="ECO:0000256" key="4">
    <source>
        <dbReference type="ARBA" id="ARBA00022491"/>
    </source>
</evidence>
<keyword evidence="9" id="KW-0804">Transcription</keyword>
<dbReference type="Proteomes" id="UP000078113">
    <property type="component" value="Unassembled WGS sequence"/>
</dbReference>
<dbReference type="Pfam" id="PF00850">
    <property type="entry name" value="Hist_deacetyl"/>
    <property type="match status" value="1"/>
</dbReference>
<dbReference type="Pfam" id="PF25889">
    <property type="entry name" value="WHD_Fungal_DR"/>
    <property type="match status" value="1"/>
</dbReference>
<dbReference type="Gene3D" id="1.10.10.10">
    <property type="entry name" value="Winged helix-like DNA-binding domain superfamily/Winged helix DNA-binding domain"/>
    <property type="match status" value="2"/>
</dbReference>
<keyword evidence="5" id="KW-0734">Signal transduction inhibitor</keyword>
<keyword evidence="4" id="KW-0678">Repressor</keyword>
<evidence type="ECO:0000256" key="2">
    <source>
        <dbReference type="ARBA" id="ARBA00007738"/>
    </source>
</evidence>
<reference evidence="14" key="1">
    <citation type="submission" date="2016-04" db="EMBL/GenBank/DDBJ databases">
        <authorList>
            <person name="Nguyen H.D."/>
            <person name="Samba Siva P."/>
            <person name="Cullis J."/>
            <person name="Levesque C.A."/>
            <person name="Hambleton S."/>
        </authorList>
    </citation>
    <scope>NUCLEOTIDE SEQUENCE</scope>
    <source>
        <strain evidence="14">DAOMC 236422</strain>
    </source>
</reference>
<dbReference type="InterPro" id="IPR037138">
    <property type="entry name" value="His_deacetylse_dom_sf"/>
</dbReference>
<dbReference type="SUPFAM" id="SSF46785">
    <property type="entry name" value="Winged helix' DNA-binding domain"/>
    <property type="match status" value="2"/>
</dbReference>
<keyword evidence="6" id="KW-0378">Hydrolase</keyword>
<dbReference type="InterPro" id="IPR044926">
    <property type="entry name" value="RGS_subdomain_2"/>
</dbReference>
<feature type="compositionally biased region" description="Low complexity" evidence="11">
    <location>
        <begin position="1988"/>
        <end position="2011"/>
    </location>
</feature>
<feature type="compositionally biased region" description="Basic and acidic residues" evidence="11">
    <location>
        <begin position="1594"/>
        <end position="1612"/>
    </location>
</feature>
<evidence type="ECO:0000259" key="12">
    <source>
        <dbReference type="PROSITE" id="PS50132"/>
    </source>
</evidence>
<dbReference type="EMBL" id="LWDG02000042">
    <property type="protein sequence ID" value="KAE8270653.1"/>
    <property type="molecule type" value="Genomic_DNA"/>
</dbReference>
<feature type="compositionally biased region" description="Gly residues" evidence="11">
    <location>
        <begin position="1153"/>
        <end position="1163"/>
    </location>
</feature>
<feature type="region of interest" description="Disordered" evidence="11">
    <location>
        <begin position="1740"/>
        <end position="1803"/>
    </location>
</feature>